<dbReference type="EMBL" id="JACGWS010000011">
    <property type="protein sequence ID" value="MBC8756376.1"/>
    <property type="molecule type" value="Genomic_DNA"/>
</dbReference>
<dbReference type="GO" id="GO:0008237">
    <property type="term" value="F:metallopeptidase activity"/>
    <property type="evidence" value="ECO:0007669"/>
    <property type="project" value="UniProtKB-KW"/>
</dbReference>
<evidence type="ECO:0000313" key="4">
    <source>
        <dbReference type="Proteomes" id="UP000619238"/>
    </source>
</evidence>
<name>A0ABR7QCT6_9FLAO</name>
<evidence type="ECO:0000256" key="1">
    <source>
        <dbReference type="SAM" id="Phobius"/>
    </source>
</evidence>
<keyword evidence="4" id="KW-1185">Reference proteome</keyword>
<feature type="transmembrane region" description="Helical" evidence="1">
    <location>
        <begin position="232"/>
        <end position="251"/>
    </location>
</feature>
<feature type="transmembrane region" description="Helical" evidence="1">
    <location>
        <begin position="174"/>
        <end position="196"/>
    </location>
</feature>
<accession>A0ABR7QCT6</accession>
<keyword evidence="1" id="KW-0812">Transmembrane</keyword>
<feature type="domain" description="CAAX prenyl protease 2/Lysostaphin resistance protein A-like" evidence="2">
    <location>
        <begin position="111"/>
        <end position="214"/>
    </location>
</feature>
<keyword evidence="3" id="KW-0378">Hydrolase</keyword>
<dbReference type="Proteomes" id="UP000619238">
    <property type="component" value="Unassembled WGS sequence"/>
</dbReference>
<feature type="transmembrane region" description="Helical" evidence="1">
    <location>
        <begin position="44"/>
        <end position="62"/>
    </location>
</feature>
<proteinExistence type="predicted"/>
<organism evidence="3 4">
    <name type="scientific">Kordia aestuariivivens</name>
    <dbReference type="NCBI Taxonomy" id="2759037"/>
    <lineage>
        <taxon>Bacteria</taxon>
        <taxon>Pseudomonadati</taxon>
        <taxon>Bacteroidota</taxon>
        <taxon>Flavobacteriia</taxon>
        <taxon>Flavobacteriales</taxon>
        <taxon>Flavobacteriaceae</taxon>
        <taxon>Kordia</taxon>
    </lineage>
</organism>
<dbReference type="Pfam" id="PF02517">
    <property type="entry name" value="Rce1-like"/>
    <property type="match status" value="1"/>
</dbReference>
<feature type="transmembrane region" description="Helical" evidence="1">
    <location>
        <begin position="201"/>
        <end position="220"/>
    </location>
</feature>
<feature type="transmembrane region" description="Helical" evidence="1">
    <location>
        <begin position="112"/>
        <end position="129"/>
    </location>
</feature>
<sequence length="267" mass="29874">MSNTKTISPYLFTILLLSIIGLVGFIPLENFLLSCSFSSFQAEYIHLLAKTSVLALLGYVLIKKWNLTVISGLSTKYAWKFSYLNLIPAYLMLLGIASVLSADFTNIELPNVILLLLSFLGVGFFEEFLFRGVLQSLFLKKYSSLKSGIFLGTFIPAFAFGLFHLVNISPDEPIVPVLIQVIFATLIGFFFGVLLLKTNKLMPLVITHALINFFFSLQFLPNFKSEVAEEPASITSIIICLPLFIIALFLLKKIDKTEVQEKLSQSF</sequence>
<keyword evidence="3" id="KW-0482">Metalloprotease</keyword>
<comment type="caution">
    <text evidence="3">The sequence shown here is derived from an EMBL/GenBank/DDBJ whole genome shotgun (WGS) entry which is preliminary data.</text>
</comment>
<protein>
    <submittedName>
        <fullName evidence="3">CPBP family intramembrane metalloprotease</fullName>
    </submittedName>
</protein>
<dbReference type="RefSeq" id="WP_187563415.1">
    <property type="nucleotide sequence ID" value="NZ_JACGWS010000011.1"/>
</dbReference>
<evidence type="ECO:0000313" key="3">
    <source>
        <dbReference type="EMBL" id="MBC8756376.1"/>
    </source>
</evidence>
<feature type="transmembrane region" description="Helical" evidence="1">
    <location>
        <begin position="7"/>
        <end position="28"/>
    </location>
</feature>
<feature type="transmembrane region" description="Helical" evidence="1">
    <location>
        <begin position="83"/>
        <end position="100"/>
    </location>
</feature>
<reference evidence="3 4" key="1">
    <citation type="submission" date="2020-07" db="EMBL/GenBank/DDBJ databases">
        <title>Description of Kordia aestuariivivens sp. nov., isolated from a tidal flat.</title>
        <authorList>
            <person name="Park S."/>
            <person name="Yoon J.-H."/>
        </authorList>
    </citation>
    <scope>NUCLEOTIDE SEQUENCE [LARGE SCALE GENOMIC DNA]</scope>
    <source>
        <strain evidence="3 4">YSTF-M3</strain>
    </source>
</reference>
<evidence type="ECO:0000259" key="2">
    <source>
        <dbReference type="Pfam" id="PF02517"/>
    </source>
</evidence>
<keyword evidence="1" id="KW-0472">Membrane</keyword>
<keyword evidence="3" id="KW-0645">Protease</keyword>
<feature type="transmembrane region" description="Helical" evidence="1">
    <location>
        <begin position="149"/>
        <end position="168"/>
    </location>
</feature>
<gene>
    <name evidence="3" type="ORF">H2O64_17000</name>
</gene>
<keyword evidence="1" id="KW-1133">Transmembrane helix</keyword>
<dbReference type="InterPro" id="IPR003675">
    <property type="entry name" value="Rce1/LyrA-like_dom"/>
</dbReference>